<protein>
    <recommendedName>
        <fullName evidence="3">DUF4219 domain-containing protein</fullName>
    </recommendedName>
</protein>
<reference evidence="1 2" key="1">
    <citation type="submission" date="2015-01" db="EMBL/GenBank/DDBJ databases">
        <title>The Genome Sequence of Capronia semiimmersa CBS27337.</title>
        <authorList>
            <consortium name="The Broad Institute Genomics Platform"/>
            <person name="Cuomo C."/>
            <person name="de Hoog S."/>
            <person name="Gorbushina A."/>
            <person name="Stielow B."/>
            <person name="Teixiera M."/>
            <person name="Abouelleil A."/>
            <person name="Chapman S.B."/>
            <person name="Priest M."/>
            <person name="Young S.K."/>
            <person name="Wortman J."/>
            <person name="Nusbaum C."/>
            <person name="Birren B."/>
        </authorList>
    </citation>
    <scope>NUCLEOTIDE SEQUENCE [LARGE SCALE GENOMIC DNA]</scope>
    <source>
        <strain evidence="1 2">CBS 27337</strain>
    </source>
</reference>
<dbReference type="EMBL" id="KN846963">
    <property type="protein sequence ID" value="KIW62769.1"/>
    <property type="molecule type" value="Genomic_DNA"/>
</dbReference>
<accession>A0A0D2FRT9</accession>
<dbReference type="HOGENOM" id="CLU_1234854_0_0_1"/>
<dbReference type="Pfam" id="PF14223">
    <property type="entry name" value="Retrotran_gag_2"/>
    <property type="match status" value="1"/>
</dbReference>
<evidence type="ECO:0000313" key="2">
    <source>
        <dbReference type="Proteomes" id="UP000054266"/>
    </source>
</evidence>
<gene>
    <name evidence="1" type="ORF">PV04_10903</name>
</gene>
<sequence length="224" mass="25675">MPTKTLTIGGRSISVQILEGSWTYLAWIQDVKSACARHNVWKLVTGEEEVLNKPICPTHTGQAEERARYNLDRDDYHMQQEDIRIALYILHESVDPSIRVGILGFSTPNEIFDHLSAQYEPNKSRGLITALNQMEGITWKNNTNITTLTNLLRQAKINIEAADGKYCNSQMIAKLSRTLPKEYNDFISRNIDRVETMPTFDNLITDLLSYEARLLHRSKHFPRG</sequence>
<dbReference type="AlphaFoldDB" id="A0A0D2FRT9"/>
<evidence type="ECO:0008006" key="3">
    <source>
        <dbReference type="Google" id="ProtNLM"/>
    </source>
</evidence>
<keyword evidence="2" id="KW-1185">Reference proteome</keyword>
<evidence type="ECO:0000313" key="1">
    <source>
        <dbReference type="EMBL" id="KIW62769.1"/>
    </source>
</evidence>
<proteinExistence type="predicted"/>
<dbReference type="STRING" id="5601.A0A0D2FRT9"/>
<organism evidence="1 2">
    <name type="scientific">Phialophora macrospora</name>
    <dbReference type="NCBI Taxonomy" id="1851006"/>
    <lineage>
        <taxon>Eukaryota</taxon>
        <taxon>Fungi</taxon>
        <taxon>Dikarya</taxon>
        <taxon>Ascomycota</taxon>
        <taxon>Pezizomycotina</taxon>
        <taxon>Eurotiomycetes</taxon>
        <taxon>Chaetothyriomycetidae</taxon>
        <taxon>Chaetothyriales</taxon>
        <taxon>Herpotrichiellaceae</taxon>
        <taxon>Phialophora</taxon>
    </lineage>
</organism>
<name>A0A0D2FRT9_9EURO</name>
<dbReference type="Proteomes" id="UP000054266">
    <property type="component" value="Unassembled WGS sequence"/>
</dbReference>